<sequence length="259" mass="29521">MYCISLISISIPHLVTNLGSYCFGHCTNLTIISLPDKINYIGDYCFSFCTSLNEIDCHSCQYFGSSCFRDCMNLRKFSLKNESFTISSFMFMNDINLAYFDGVRIVSIEEYGFSHCNSITNEIIKNVTRLGSNSLECCHDITTIPKKMISIGDFAFCNCKLSKTIYILLTVESIGRFAFRSTSIEIVHYCGSTDFSNIQSIFESDPIKVYVTNKYQFDTFCGFKVIRKQSCNFAILTEDYNPIQFAVGSQTRLIRRSNL</sequence>
<reference evidence="1" key="2">
    <citation type="journal article" date="2007" name="Science">
        <title>Draft genome sequence of the sexually transmitted pathogen Trichomonas vaginalis.</title>
        <authorList>
            <person name="Carlton J.M."/>
            <person name="Hirt R.P."/>
            <person name="Silva J.C."/>
            <person name="Delcher A.L."/>
            <person name="Schatz M."/>
            <person name="Zhao Q."/>
            <person name="Wortman J.R."/>
            <person name="Bidwell S.L."/>
            <person name="Alsmark U.C.M."/>
            <person name="Besteiro S."/>
            <person name="Sicheritz-Ponten T."/>
            <person name="Noel C.J."/>
            <person name="Dacks J.B."/>
            <person name="Foster P.G."/>
            <person name="Simillion C."/>
            <person name="Van de Peer Y."/>
            <person name="Miranda-Saavedra D."/>
            <person name="Barton G.J."/>
            <person name="Westrop G.D."/>
            <person name="Mueller S."/>
            <person name="Dessi D."/>
            <person name="Fiori P.L."/>
            <person name="Ren Q."/>
            <person name="Paulsen I."/>
            <person name="Zhang H."/>
            <person name="Bastida-Corcuera F.D."/>
            <person name="Simoes-Barbosa A."/>
            <person name="Brown M.T."/>
            <person name="Hayes R.D."/>
            <person name="Mukherjee M."/>
            <person name="Okumura C.Y."/>
            <person name="Schneider R."/>
            <person name="Smith A.J."/>
            <person name="Vanacova S."/>
            <person name="Villalvazo M."/>
            <person name="Haas B.J."/>
            <person name="Pertea M."/>
            <person name="Feldblyum T.V."/>
            <person name="Utterback T.R."/>
            <person name="Shu C.L."/>
            <person name="Osoegawa K."/>
            <person name="de Jong P.J."/>
            <person name="Hrdy I."/>
            <person name="Horvathova L."/>
            <person name="Zubacova Z."/>
            <person name="Dolezal P."/>
            <person name="Malik S.B."/>
            <person name="Logsdon J.M. Jr."/>
            <person name="Henze K."/>
            <person name="Gupta A."/>
            <person name="Wang C.C."/>
            <person name="Dunne R.L."/>
            <person name="Upcroft J.A."/>
            <person name="Upcroft P."/>
            <person name="White O."/>
            <person name="Salzberg S.L."/>
            <person name="Tang P."/>
            <person name="Chiu C.-H."/>
            <person name="Lee Y.-S."/>
            <person name="Embley T.M."/>
            <person name="Coombs G.H."/>
            <person name="Mottram J.C."/>
            <person name="Tachezy J."/>
            <person name="Fraser-Liggett C.M."/>
            <person name="Johnson P.J."/>
        </authorList>
    </citation>
    <scope>NUCLEOTIDE SEQUENCE [LARGE SCALE GENOMIC DNA]</scope>
    <source>
        <strain evidence="1">G3</strain>
    </source>
</reference>
<proteinExistence type="predicted"/>
<protein>
    <submittedName>
        <fullName evidence="1">Cell surface protein, putative</fullName>
    </submittedName>
</protein>
<dbReference type="PANTHER" id="PTHR45661">
    <property type="entry name" value="SURFACE ANTIGEN"/>
    <property type="match status" value="1"/>
</dbReference>
<dbReference type="InterPro" id="IPR032675">
    <property type="entry name" value="LRR_dom_sf"/>
</dbReference>
<evidence type="ECO:0000313" key="1">
    <source>
        <dbReference type="EMBL" id="EAX98277.1"/>
    </source>
</evidence>
<accession>A2FA10</accession>
<evidence type="ECO:0000313" key="2">
    <source>
        <dbReference type="Proteomes" id="UP000001542"/>
    </source>
</evidence>
<organism evidence="1 2">
    <name type="scientific">Trichomonas vaginalis (strain ATCC PRA-98 / G3)</name>
    <dbReference type="NCBI Taxonomy" id="412133"/>
    <lineage>
        <taxon>Eukaryota</taxon>
        <taxon>Metamonada</taxon>
        <taxon>Parabasalia</taxon>
        <taxon>Trichomonadida</taxon>
        <taxon>Trichomonadidae</taxon>
        <taxon>Trichomonas</taxon>
    </lineage>
</organism>
<dbReference type="KEGG" id="tva:4756074"/>
<dbReference type="STRING" id="5722.A2FA10"/>
<dbReference type="OrthoDB" id="10264456at2759"/>
<reference evidence="1" key="1">
    <citation type="submission" date="2006-10" db="EMBL/GenBank/DDBJ databases">
        <authorList>
            <person name="Amadeo P."/>
            <person name="Zhao Q."/>
            <person name="Wortman J."/>
            <person name="Fraser-Liggett C."/>
            <person name="Carlton J."/>
        </authorList>
    </citation>
    <scope>NUCLEOTIDE SEQUENCE</scope>
    <source>
        <strain evidence="1">G3</strain>
    </source>
</reference>
<dbReference type="InterPro" id="IPR026906">
    <property type="entry name" value="LRR_5"/>
</dbReference>
<keyword evidence="2" id="KW-1185">Reference proteome</keyword>
<dbReference type="SUPFAM" id="SSF52058">
    <property type="entry name" value="L domain-like"/>
    <property type="match status" value="1"/>
</dbReference>
<dbReference type="RefSeq" id="XP_001311207.1">
    <property type="nucleotide sequence ID" value="XM_001311206.1"/>
</dbReference>
<dbReference type="Pfam" id="PF13306">
    <property type="entry name" value="LRR_5"/>
    <property type="match status" value="2"/>
</dbReference>
<dbReference type="Proteomes" id="UP000001542">
    <property type="component" value="Unassembled WGS sequence"/>
</dbReference>
<dbReference type="EMBL" id="DS113682">
    <property type="protein sequence ID" value="EAX98277.1"/>
    <property type="molecule type" value="Genomic_DNA"/>
</dbReference>
<dbReference type="InterPro" id="IPR053139">
    <property type="entry name" value="Surface_bspA-like"/>
</dbReference>
<dbReference type="SMR" id="A2FA10"/>
<dbReference type="InParanoid" id="A2FA10"/>
<dbReference type="VEuPathDB" id="TrichDB:TVAG_090530"/>
<dbReference type="AlphaFoldDB" id="A2FA10"/>
<dbReference type="VEuPathDB" id="TrichDB:TVAGG3_0730190"/>
<dbReference type="Gene3D" id="3.80.10.10">
    <property type="entry name" value="Ribonuclease Inhibitor"/>
    <property type="match status" value="2"/>
</dbReference>
<dbReference type="PANTHER" id="PTHR45661:SF3">
    <property type="entry name" value="IG-LIKE DOMAIN-CONTAINING PROTEIN"/>
    <property type="match status" value="1"/>
</dbReference>
<gene>
    <name evidence="1" type="ORF">TVAG_090530</name>
</gene>
<name>A2FA10_TRIV3</name>